<keyword evidence="4" id="KW-1185">Reference proteome</keyword>
<dbReference type="RefSeq" id="WP_379661996.1">
    <property type="nucleotide sequence ID" value="NZ_JBHUDG010000005.1"/>
</dbReference>
<reference evidence="4" key="1">
    <citation type="journal article" date="2019" name="Int. J. Syst. Evol. Microbiol.">
        <title>The Global Catalogue of Microorganisms (GCM) 10K type strain sequencing project: providing services to taxonomists for standard genome sequencing and annotation.</title>
        <authorList>
            <consortium name="The Broad Institute Genomics Platform"/>
            <consortium name="The Broad Institute Genome Sequencing Center for Infectious Disease"/>
            <person name="Wu L."/>
            <person name="Ma J."/>
        </authorList>
    </citation>
    <scope>NUCLEOTIDE SEQUENCE [LARGE SCALE GENOMIC DNA]</scope>
    <source>
        <strain evidence="4">CCUG 53762</strain>
    </source>
</reference>
<comment type="similarity">
    <text evidence="1 2">Belongs to the enoyl-CoA hydratase/isomerase family.</text>
</comment>
<dbReference type="CDD" id="cd06558">
    <property type="entry name" value="crotonase-like"/>
    <property type="match status" value="1"/>
</dbReference>
<dbReference type="InterPro" id="IPR018376">
    <property type="entry name" value="Enoyl-CoA_hyd/isom_CS"/>
</dbReference>
<organism evidence="3 4">
    <name type="scientific">Pseudopedobacter beijingensis</name>
    <dbReference type="NCBI Taxonomy" id="1207056"/>
    <lineage>
        <taxon>Bacteria</taxon>
        <taxon>Pseudomonadati</taxon>
        <taxon>Bacteroidota</taxon>
        <taxon>Sphingobacteriia</taxon>
        <taxon>Sphingobacteriales</taxon>
        <taxon>Sphingobacteriaceae</taxon>
        <taxon>Pseudopedobacter</taxon>
    </lineage>
</organism>
<dbReference type="InterPro" id="IPR001753">
    <property type="entry name" value="Enoyl-CoA_hydra/iso"/>
</dbReference>
<dbReference type="PROSITE" id="PS00166">
    <property type="entry name" value="ENOYL_COA_HYDRATASE"/>
    <property type="match status" value="1"/>
</dbReference>
<evidence type="ECO:0000256" key="2">
    <source>
        <dbReference type="RuleBase" id="RU003707"/>
    </source>
</evidence>
<evidence type="ECO:0000256" key="1">
    <source>
        <dbReference type="ARBA" id="ARBA00005254"/>
    </source>
</evidence>
<evidence type="ECO:0000313" key="3">
    <source>
        <dbReference type="EMBL" id="MFD1629618.1"/>
    </source>
</evidence>
<dbReference type="EMBL" id="JBHUDG010000005">
    <property type="protein sequence ID" value="MFD1629618.1"/>
    <property type="molecule type" value="Genomic_DNA"/>
</dbReference>
<evidence type="ECO:0000313" key="4">
    <source>
        <dbReference type="Proteomes" id="UP001597118"/>
    </source>
</evidence>
<accession>A0ABW4IBJ6</accession>
<dbReference type="InterPro" id="IPR029045">
    <property type="entry name" value="ClpP/crotonase-like_dom_sf"/>
</dbReference>
<comment type="caution">
    <text evidence="3">The sequence shown here is derived from an EMBL/GenBank/DDBJ whole genome shotgun (WGS) entry which is preliminary data.</text>
</comment>
<dbReference type="PANTHER" id="PTHR11941:SF54">
    <property type="entry name" value="ENOYL-COA HYDRATASE, MITOCHONDRIAL"/>
    <property type="match status" value="1"/>
</dbReference>
<gene>
    <name evidence="3" type="ORF">ACFSAH_07015</name>
</gene>
<protein>
    <submittedName>
        <fullName evidence="3">Enoyl-CoA hydratase/isomerase family protein</fullName>
    </submittedName>
</protein>
<dbReference type="Pfam" id="PF00378">
    <property type="entry name" value="ECH_1"/>
    <property type="match status" value="1"/>
</dbReference>
<dbReference type="Gene3D" id="3.90.226.10">
    <property type="entry name" value="2-enoyl-CoA Hydratase, Chain A, domain 1"/>
    <property type="match status" value="1"/>
</dbReference>
<dbReference type="Proteomes" id="UP001597118">
    <property type="component" value="Unassembled WGS sequence"/>
</dbReference>
<proteinExistence type="inferred from homology"/>
<sequence length="259" mass="28417">MRYETLRISIEEKILTITIDREKQLNALNTQVIDELHQALKEAYGDEKVKGIIITGAGNKAFVAGADIKEFVGLNKEEAFRLAKKGQQLVFDFIESGSKPILAAINGFALGGGFELALACHFRVASANAQFGFPEVGLGIIPGYGGTQRLPQIVGKAKAMELVLTANRINAEEAKSLSLVSQVVLPEYLIETSKQWMSQVLSQSPEAISSAIKAINAFYKEDRDAGFNTEVEEFSTCFLTTNYTEGVDAFINKRKPQFK</sequence>
<dbReference type="SUPFAM" id="SSF52096">
    <property type="entry name" value="ClpP/crotonase"/>
    <property type="match status" value="1"/>
</dbReference>
<name>A0ABW4IBJ6_9SPHI</name>
<dbReference type="PANTHER" id="PTHR11941">
    <property type="entry name" value="ENOYL-COA HYDRATASE-RELATED"/>
    <property type="match status" value="1"/>
</dbReference>